<gene>
    <name evidence="1" type="ORF">D8Y22_20000</name>
</gene>
<comment type="caution">
    <text evidence="1">The sequence shown here is derived from an EMBL/GenBank/DDBJ whole genome shotgun (WGS) entry which is preliminary data.</text>
</comment>
<protein>
    <submittedName>
        <fullName evidence="1">Uncharacterized protein</fullName>
    </submittedName>
</protein>
<name>A0A4S3TGN2_9EURY</name>
<organism evidence="1 2">
    <name type="scientific">Salinadaptatus halalkaliphilus</name>
    <dbReference type="NCBI Taxonomy" id="2419781"/>
    <lineage>
        <taxon>Archaea</taxon>
        <taxon>Methanobacteriati</taxon>
        <taxon>Methanobacteriota</taxon>
        <taxon>Stenosarchaea group</taxon>
        <taxon>Halobacteria</taxon>
        <taxon>Halobacteriales</taxon>
        <taxon>Natrialbaceae</taxon>
        <taxon>Salinadaptatus</taxon>
    </lineage>
</organism>
<accession>A0A4S3TGN2</accession>
<dbReference type="Proteomes" id="UP000318864">
    <property type="component" value="Unassembled WGS sequence"/>
</dbReference>
<evidence type="ECO:0000313" key="1">
    <source>
        <dbReference type="EMBL" id="THE63114.1"/>
    </source>
</evidence>
<dbReference type="EMBL" id="RBZW01000072">
    <property type="protein sequence ID" value="THE63114.1"/>
    <property type="molecule type" value="Genomic_DNA"/>
</dbReference>
<evidence type="ECO:0000313" key="2">
    <source>
        <dbReference type="Proteomes" id="UP000318864"/>
    </source>
</evidence>
<sequence>MDLILVGMTVEKEDFSTPIHRFYLRMTGLSEDAKTHLEQALQAEDSSEKDFHIRNVLQAHVDTDVDLDD</sequence>
<proteinExistence type="predicted"/>
<dbReference type="AlphaFoldDB" id="A0A4S3TGN2"/>
<reference evidence="1 2" key="1">
    <citation type="submission" date="2018-10" db="EMBL/GenBank/DDBJ databases">
        <title>Natronolimnobius sp. XQ-INN 246 isolated from Inner Mongolia Autonomous Region of China.</title>
        <authorList>
            <person name="Xue Q."/>
        </authorList>
    </citation>
    <scope>NUCLEOTIDE SEQUENCE [LARGE SCALE GENOMIC DNA]</scope>
    <source>
        <strain evidence="1 2">XQ-INN 246</strain>
    </source>
</reference>
<keyword evidence="2" id="KW-1185">Reference proteome</keyword>